<protein>
    <submittedName>
        <fullName evidence="1">Uncharacterized protein</fullName>
    </submittedName>
</protein>
<name>A0AAV2GBT0_9ROSI</name>
<reference evidence="1 2" key="1">
    <citation type="submission" date="2024-04" db="EMBL/GenBank/DDBJ databases">
        <authorList>
            <person name="Fracassetti M."/>
        </authorList>
    </citation>
    <scope>NUCLEOTIDE SEQUENCE [LARGE SCALE GENOMIC DNA]</scope>
</reference>
<sequence length="74" mass="8155">MSNIDGARLDPNPPQPQMLVSRYLDSTNHRTFMDEAAVASCGGDLQPLTQSPAASLLPPKTMALFGRHWRSNFQ</sequence>
<accession>A0AAV2GBT0</accession>
<dbReference type="AlphaFoldDB" id="A0AAV2GBT0"/>
<organism evidence="1 2">
    <name type="scientific">Linum trigynum</name>
    <dbReference type="NCBI Taxonomy" id="586398"/>
    <lineage>
        <taxon>Eukaryota</taxon>
        <taxon>Viridiplantae</taxon>
        <taxon>Streptophyta</taxon>
        <taxon>Embryophyta</taxon>
        <taxon>Tracheophyta</taxon>
        <taxon>Spermatophyta</taxon>
        <taxon>Magnoliopsida</taxon>
        <taxon>eudicotyledons</taxon>
        <taxon>Gunneridae</taxon>
        <taxon>Pentapetalae</taxon>
        <taxon>rosids</taxon>
        <taxon>fabids</taxon>
        <taxon>Malpighiales</taxon>
        <taxon>Linaceae</taxon>
        <taxon>Linum</taxon>
    </lineage>
</organism>
<dbReference type="EMBL" id="OZ034821">
    <property type="protein sequence ID" value="CAL1408195.1"/>
    <property type="molecule type" value="Genomic_DNA"/>
</dbReference>
<evidence type="ECO:0000313" key="2">
    <source>
        <dbReference type="Proteomes" id="UP001497516"/>
    </source>
</evidence>
<dbReference type="Proteomes" id="UP001497516">
    <property type="component" value="Chromosome 8"/>
</dbReference>
<keyword evidence="2" id="KW-1185">Reference proteome</keyword>
<proteinExistence type="predicted"/>
<gene>
    <name evidence="1" type="ORF">LTRI10_LOCUS47810</name>
</gene>
<evidence type="ECO:0000313" key="1">
    <source>
        <dbReference type="EMBL" id="CAL1408195.1"/>
    </source>
</evidence>